<dbReference type="GO" id="GO:0005524">
    <property type="term" value="F:ATP binding"/>
    <property type="evidence" value="ECO:0007669"/>
    <property type="project" value="UniProtKB-KW"/>
</dbReference>
<name>A4FN67_SACEN</name>
<feature type="compositionally biased region" description="Gly residues" evidence="8">
    <location>
        <begin position="102"/>
        <end position="112"/>
    </location>
</feature>
<keyword evidence="7" id="KW-0472">Membrane</keyword>
<dbReference type="GO" id="GO:0016887">
    <property type="term" value="F:ATP hydrolysis activity"/>
    <property type="evidence" value="ECO:0007669"/>
    <property type="project" value="InterPro"/>
</dbReference>
<comment type="similarity">
    <text evidence="2">Belongs to the ABC transporter superfamily.</text>
</comment>
<evidence type="ECO:0000256" key="7">
    <source>
        <dbReference type="ARBA" id="ARBA00023136"/>
    </source>
</evidence>
<dbReference type="InterPro" id="IPR003439">
    <property type="entry name" value="ABC_transporter-like_ATP-bd"/>
</dbReference>
<proteinExistence type="inferred from homology"/>
<dbReference type="STRING" id="405948.SACE_6321"/>
<evidence type="ECO:0000256" key="3">
    <source>
        <dbReference type="ARBA" id="ARBA00022448"/>
    </source>
</evidence>
<feature type="region of interest" description="Disordered" evidence="8">
    <location>
        <begin position="102"/>
        <end position="132"/>
    </location>
</feature>
<protein>
    <submittedName>
        <fullName evidence="9">Probable ATP-binding component of ABC transporter</fullName>
    </submittedName>
</protein>
<evidence type="ECO:0000256" key="4">
    <source>
        <dbReference type="ARBA" id="ARBA00022475"/>
    </source>
</evidence>
<dbReference type="CDD" id="cd03257">
    <property type="entry name" value="ABC_NikE_OppD_transporters"/>
    <property type="match status" value="1"/>
</dbReference>
<evidence type="ECO:0000256" key="2">
    <source>
        <dbReference type="ARBA" id="ARBA00005417"/>
    </source>
</evidence>
<dbReference type="SMART" id="SM00382">
    <property type="entry name" value="AAA"/>
    <property type="match status" value="2"/>
</dbReference>
<dbReference type="InterPro" id="IPR050388">
    <property type="entry name" value="ABC_Ni/Peptide_Import"/>
</dbReference>
<keyword evidence="5" id="KW-0547">Nucleotide-binding</keyword>
<gene>
    <name evidence="9" type="ordered locus">SACE_6321</name>
</gene>
<dbReference type="HOGENOM" id="CLU_000604_86_2_11"/>
<keyword evidence="3" id="KW-0813">Transport</keyword>
<dbReference type="InterPro" id="IPR003593">
    <property type="entry name" value="AAA+_ATPase"/>
</dbReference>
<sequence length="585" mass="60236">MVVEVDGLTVSLGEDRLVDGVTFTLRAGEVAALVGESGSGKTTTGLALLGEHPPGAAVGGVVSVAADDGGLGGNGGGNGGPAGGGLDGLAAADGVPGGDDGVFGGRSGGIGDDGGRHGHGGGNGGRGGGAGRRPVVGYIPQQPSSALNPVRRIGPVLEEMARRHLGAGTRSERRRSARERVLDALRRAQLPAEQQFLRRYPHQLSGGQQQRVVLAQALVCRPRVVVADEPTTGQDALTRAQVVEELRILTAQGIAVLLLTHDLDVVRSLAEQVLVMRDGRIVESGCAGQVLGAPEHEYTQRLVESQLSAEPSEQDGGGEEASRALVGVHGLDAGHRRTTTLENVSLEIAEGERVALVGRSGSGKTTLARCIAGLHPARSGNIRLDGVDLPSRLRKRTREQLARIQYVFQDARASFNEFVPVLDQVARTAELLRGVQRPSAHAEALEMLARVGLAESTVRRRPAALSGGELQRAALVRALLSGPDLLICDEITSGLDTATQAGIVELLAELQQGAGCALLLITHDFGVVAHLAGRVAVIDQGRIVEQGAAAAVLTSPEHAATRALVAATAGAGEDAAGATLGRTRG</sequence>
<dbReference type="Pfam" id="PF00005">
    <property type="entry name" value="ABC_tran"/>
    <property type="match status" value="3"/>
</dbReference>
<comment type="subcellular location">
    <subcellularLocation>
        <location evidence="1">Cell membrane</location>
        <topology evidence="1">Peripheral membrane protein</topology>
    </subcellularLocation>
</comment>
<dbReference type="Gene3D" id="3.40.50.300">
    <property type="entry name" value="P-loop containing nucleotide triphosphate hydrolases"/>
    <property type="match status" value="2"/>
</dbReference>
<dbReference type="PANTHER" id="PTHR43297:SF2">
    <property type="entry name" value="DIPEPTIDE TRANSPORT ATP-BINDING PROTEIN DPPD"/>
    <property type="match status" value="1"/>
</dbReference>
<evidence type="ECO:0000256" key="5">
    <source>
        <dbReference type="ARBA" id="ARBA00022741"/>
    </source>
</evidence>
<dbReference type="SUPFAM" id="SSF52540">
    <property type="entry name" value="P-loop containing nucleoside triphosphate hydrolases"/>
    <property type="match status" value="2"/>
</dbReference>
<dbReference type="GO" id="GO:0005886">
    <property type="term" value="C:plasma membrane"/>
    <property type="evidence" value="ECO:0007669"/>
    <property type="project" value="UniProtKB-SubCell"/>
</dbReference>
<keyword evidence="6 9" id="KW-0067">ATP-binding</keyword>
<evidence type="ECO:0000256" key="6">
    <source>
        <dbReference type="ARBA" id="ARBA00022840"/>
    </source>
</evidence>
<dbReference type="PROSITE" id="PS00211">
    <property type="entry name" value="ABC_TRANSPORTER_1"/>
    <property type="match status" value="2"/>
</dbReference>
<dbReference type="PROSITE" id="PS50893">
    <property type="entry name" value="ABC_TRANSPORTER_2"/>
    <property type="match status" value="2"/>
</dbReference>
<dbReference type="OrthoDB" id="3169708at2"/>
<keyword evidence="4" id="KW-1003">Cell membrane</keyword>
<evidence type="ECO:0000313" key="10">
    <source>
        <dbReference type="Proteomes" id="UP000006728"/>
    </source>
</evidence>
<reference evidence="9 10" key="1">
    <citation type="journal article" date="2007" name="Nat. Biotechnol.">
        <title>Complete genome sequence of the erythromycin-producing bacterium Saccharopolyspora erythraea NRRL23338.</title>
        <authorList>
            <person name="Oliynyk M."/>
            <person name="Samborskyy M."/>
            <person name="Lester J.B."/>
            <person name="Mironenko T."/>
            <person name="Scott N."/>
            <person name="Dickens S."/>
            <person name="Haydock S.F."/>
            <person name="Leadlay P.F."/>
        </authorList>
    </citation>
    <scope>NUCLEOTIDE SEQUENCE [LARGE SCALE GENOMIC DNA]</scope>
    <source>
        <strain evidence="10">ATCC 11635 / DSM 40517 / JCM 4748 / NBRC 13426 / NCIMB 8594 / NRRL 2338</strain>
    </source>
</reference>
<dbReference type="KEGG" id="sen:SACE_6321"/>
<dbReference type="EMBL" id="AM420293">
    <property type="protein sequence ID" value="CAM05492.1"/>
    <property type="molecule type" value="Genomic_DNA"/>
</dbReference>
<organism evidence="9 10">
    <name type="scientific">Saccharopolyspora erythraea (strain ATCC 11635 / DSM 40517 / JCM 4748 / NBRC 13426 / NCIMB 8594 / NRRL 2338)</name>
    <dbReference type="NCBI Taxonomy" id="405948"/>
    <lineage>
        <taxon>Bacteria</taxon>
        <taxon>Bacillati</taxon>
        <taxon>Actinomycetota</taxon>
        <taxon>Actinomycetes</taxon>
        <taxon>Pseudonocardiales</taxon>
        <taxon>Pseudonocardiaceae</taxon>
        <taxon>Saccharopolyspora</taxon>
    </lineage>
</organism>
<evidence type="ECO:0000256" key="8">
    <source>
        <dbReference type="SAM" id="MobiDB-lite"/>
    </source>
</evidence>
<dbReference type="RefSeq" id="WP_009950603.1">
    <property type="nucleotide sequence ID" value="NC_009142.1"/>
</dbReference>
<evidence type="ECO:0000313" key="9">
    <source>
        <dbReference type="EMBL" id="CAM05492.1"/>
    </source>
</evidence>
<evidence type="ECO:0000256" key="1">
    <source>
        <dbReference type="ARBA" id="ARBA00004202"/>
    </source>
</evidence>
<feature type="compositionally biased region" description="Gly residues" evidence="8">
    <location>
        <begin position="120"/>
        <end position="131"/>
    </location>
</feature>
<keyword evidence="10" id="KW-1185">Reference proteome</keyword>
<accession>A4FN67</accession>
<dbReference type="eggNOG" id="COG4172">
    <property type="taxonomic scope" value="Bacteria"/>
</dbReference>
<dbReference type="InterPro" id="IPR027417">
    <property type="entry name" value="P-loop_NTPase"/>
</dbReference>
<dbReference type="AlphaFoldDB" id="A4FN67"/>
<dbReference type="InterPro" id="IPR017871">
    <property type="entry name" value="ABC_transporter-like_CS"/>
</dbReference>
<dbReference type="PANTHER" id="PTHR43297">
    <property type="entry name" value="OLIGOPEPTIDE TRANSPORT ATP-BINDING PROTEIN APPD"/>
    <property type="match status" value="1"/>
</dbReference>
<dbReference type="Proteomes" id="UP000006728">
    <property type="component" value="Chromosome"/>
</dbReference>